<dbReference type="GO" id="GO:0005886">
    <property type="term" value="C:plasma membrane"/>
    <property type="evidence" value="ECO:0007669"/>
    <property type="project" value="UniProtKB-SubCell"/>
</dbReference>
<dbReference type="InterPro" id="IPR005672">
    <property type="entry name" value="Phosphate_PstA"/>
</dbReference>
<dbReference type="GeneID" id="66355681"/>
<dbReference type="EMBL" id="LK932529">
    <property type="protein sequence ID" value="CDS89412.1"/>
    <property type="molecule type" value="Genomic_DNA"/>
</dbReference>
<evidence type="ECO:0000313" key="18">
    <source>
        <dbReference type="Proteomes" id="UP000189137"/>
    </source>
</evidence>
<keyword evidence="4 8" id="KW-1003">Cell membrane</keyword>
<organism evidence="11">
    <name type="scientific">Clostridioides difficile</name>
    <name type="common">Peptoclostridium difficile</name>
    <dbReference type="NCBI Taxonomy" id="1496"/>
    <lineage>
        <taxon>Bacteria</taxon>
        <taxon>Bacillati</taxon>
        <taxon>Bacillota</taxon>
        <taxon>Clostridia</taxon>
        <taxon>Peptostreptococcales</taxon>
        <taxon>Peptostreptococcaceae</taxon>
        <taxon>Clostridioides</taxon>
    </lineage>
</organism>
<keyword evidence="7 8" id="KW-0472">Membrane</keyword>
<accession>A0A031WEI7</accession>
<proteinExistence type="inferred from homology"/>
<evidence type="ECO:0000313" key="19">
    <source>
        <dbReference type="Proteomes" id="UP000411588"/>
    </source>
</evidence>
<dbReference type="InterPro" id="IPR035906">
    <property type="entry name" value="MetI-like_sf"/>
</dbReference>
<dbReference type="KEGG" id="pdf:CD630DERM_32620"/>
<evidence type="ECO:0000256" key="4">
    <source>
        <dbReference type="ARBA" id="ARBA00022475"/>
    </source>
</evidence>
<evidence type="ECO:0000256" key="2">
    <source>
        <dbReference type="ARBA" id="ARBA00007069"/>
    </source>
</evidence>
<comment type="subcellular location">
    <subcellularLocation>
        <location evidence="1 8">Cell membrane</location>
        <topology evidence="1 8">Multi-pass membrane protein</topology>
    </subcellularLocation>
</comment>
<dbReference type="Proteomes" id="UP000189137">
    <property type="component" value="Unassembled WGS sequence"/>
</dbReference>
<keyword evidence="5 8" id="KW-0812">Transmembrane</keyword>
<name>A0A031WEI7_CLODI</name>
<feature type="transmembrane region" description="Helical" evidence="8">
    <location>
        <begin position="56"/>
        <end position="85"/>
    </location>
</feature>
<dbReference type="NCBIfam" id="TIGR00974">
    <property type="entry name" value="3a0107s02c"/>
    <property type="match status" value="1"/>
</dbReference>
<evidence type="ECO:0000256" key="7">
    <source>
        <dbReference type="ARBA" id="ARBA00023136"/>
    </source>
</evidence>
<dbReference type="Pfam" id="PF00528">
    <property type="entry name" value="BPD_transp_1"/>
    <property type="match status" value="1"/>
</dbReference>
<evidence type="ECO:0000259" key="9">
    <source>
        <dbReference type="PROSITE" id="PS50928"/>
    </source>
</evidence>
<evidence type="ECO:0000313" key="16">
    <source>
        <dbReference type="EMBL" id="SJS60522.1"/>
    </source>
</evidence>
<feature type="domain" description="ABC transmembrane type-1" evidence="9">
    <location>
        <begin position="60"/>
        <end position="262"/>
    </location>
</feature>
<sequence length="274" mass="29049">MRKFKENLLKSLVYLSALFTIVSLVVIVGFIFIKGIGNMNFNFLFSNYSASGDGGILPMIITTLYTVVVSIVVATPIGILAAIYLQEYAKKGKAVTAIRFATESLSGIPSIVYGLFGGIFFVVTLKMGYSIVAGSLTVAIIILPVIIRTTEEALKTVPQAYRESSLALGATKFQTLYKVVLPSAIPGILSGVILSVGRIIGESAAILLTAGTVAKMPGGIFDSARTLTVHSYLLTKESGDIATAASIGIVLIVIVLALNMLARFVAKKLNKANY</sequence>
<dbReference type="EMBL" id="CAADAN010000015">
    <property type="protein sequence ID" value="VFD35028.1"/>
    <property type="molecule type" value="Genomic_DNA"/>
</dbReference>
<dbReference type="Gene3D" id="1.10.3720.10">
    <property type="entry name" value="MetI-like"/>
    <property type="match status" value="1"/>
</dbReference>
<reference evidence="13" key="4">
    <citation type="submission" date="2021-06" db="EMBL/GenBank/DDBJ databases">
        <authorList>
            <consortium name="NCBI Pathogen Detection Project"/>
        </authorList>
    </citation>
    <scope>NUCLEOTIDE SEQUENCE</scope>
    <source>
        <strain evidence="14">Clostridioides</strain>
        <strain evidence="13">HN1000</strain>
    </source>
</reference>
<feature type="transmembrane region" description="Helical" evidence="8">
    <location>
        <begin position="241"/>
        <end position="262"/>
    </location>
</feature>
<dbReference type="GO" id="GO:0005315">
    <property type="term" value="F:phosphate transmembrane transporter activity"/>
    <property type="evidence" value="ECO:0007669"/>
    <property type="project" value="InterPro"/>
</dbReference>
<dbReference type="CDD" id="cd06261">
    <property type="entry name" value="TM_PBP2"/>
    <property type="match status" value="1"/>
</dbReference>
<evidence type="ECO:0000256" key="3">
    <source>
        <dbReference type="ARBA" id="ARBA00022448"/>
    </source>
</evidence>
<protein>
    <recommendedName>
        <fullName evidence="8">Phosphate transport system permease protein PstA</fullName>
    </recommendedName>
</protein>
<dbReference type="InterPro" id="IPR000515">
    <property type="entry name" value="MetI-like"/>
</dbReference>
<evidence type="ECO:0000256" key="8">
    <source>
        <dbReference type="RuleBase" id="RU363043"/>
    </source>
</evidence>
<dbReference type="GO" id="GO:0035435">
    <property type="term" value="P:phosphate ion transmembrane transport"/>
    <property type="evidence" value="ECO:0007669"/>
    <property type="project" value="InterPro"/>
</dbReference>
<dbReference type="PROSITE" id="PS50928">
    <property type="entry name" value="ABC_TM1"/>
    <property type="match status" value="1"/>
</dbReference>
<evidence type="ECO:0000313" key="15">
    <source>
        <dbReference type="EMBL" id="HBH2622527.1"/>
    </source>
</evidence>
<dbReference type="EMBL" id="DAEPXK010000011">
    <property type="protein sequence ID" value="HBH1541985.1"/>
    <property type="molecule type" value="Genomic_DNA"/>
</dbReference>
<reference evidence="11" key="1">
    <citation type="submission" date="2014-07" db="EMBL/GenBank/DDBJ databases">
        <authorList>
            <person name="Monot Marc"/>
        </authorList>
    </citation>
    <scope>NUCLEOTIDE SEQUENCE</scope>
    <source>
        <strain evidence="12">7032989</strain>
        <strain evidence="10">7032994</strain>
    </source>
</reference>
<evidence type="ECO:0000256" key="1">
    <source>
        <dbReference type="ARBA" id="ARBA00004651"/>
    </source>
</evidence>
<feature type="transmembrane region" description="Helical" evidence="8">
    <location>
        <begin position="179"/>
        <end position="200"/>
    </location>
</feature>
<dbReference type="EMBL" id="DAEQIJ010000072">
    <property type="protein sequence ID" value="HBH2622527.1"/>
    <property type="molecule type" value="Genomic_DNA"/>
</dbReference>
<reference evidence="13" key="2">
    <citation type="journal article" date="2018" name="Genome Biol.">
        <title>SKESA: strategic k-mer extension for scrupulous assemblies.</title>
        <authorList>
            <person name="Souvorov A."/>
            <person name="Agarwala R."/>
            <person name="Lipman D.J."/>
        </authorList>
    </citation>
    <scope>NUCLEOTIDE SEQUENCE</scope>
    <source>
        <strain evidence="14">Clostridioides</strain>
        <strain evidence="13">HN1000</strain>
    </source>
</reference>
<evidence type="ECO:0000256" key="6">
    <source>
        <dbReference type="ARBA" id="ARBA00022989"/>
    </source>
</evidence>
<dbReference type="Proteomes" id="UP000411588">
    <property type="component" value="Unassembled WGS sequence"/>
</dbReference>
<dbReference type="Proteomes" id="UP000878956">
    <property type="component" value="Unassembled WGS sequence"/>
</dbReference>
<dbReference type="RefSeq" id="WP_003432350.1">
    <property type="nucleotide sequence ID" value="NZ_AP025558.1"/>
</dbReference>
<evidence type="ECO:0000313" key="14">
    <source>
        <dbReference type="EMBL" id="HBH2620138.1"/>
    </source>
</evidence>
<comment type="similarity">
    <text evidence="2 8">Belongs to the binding-protein-dependent transport system permease family. CysTW subfamily.</text>
</comment>
<dbReference type="Proteomes" id="UP000879542">
    <property type="component" value="Unassembled WGS sequence"/>
</dbReference>
<dbReference type="EMBL" id="LK932388">
    <property type="protein sequence ID" value="CDS85362.1"/>
    <property type="molecule type" value="Genomic_DNA"/>
</dbReference>
<dbReference type="SUPFAM" id="SSF161098">
    <property type="entry name" value="MetI-like"/>
    <property type="match status" value="1"/>
</dbReference>
<evidence type="ECO:0000313" key="13">
    <source>
        <dbReference type="EMBL" id="HBH1541985.1"/>
    </source>
</evidence>
<feature type="transmembrane region" description="Helical" evidence="8">
    <location>
        <begin position="12"/>
        <end position="36"/>
    </location>
</feature>
<evidence type="ECO:0000313" key="11">
    <source>
        <dbReference type="EMBL" id="CDS89412.1"/>
    </source>
</evidence>
<reference evidence="17 19" key="3">
    <citation type="submission" date="2019-02" db="EMBL/GenBank/DDBJ databases">
        <authorList>
            <consortium name="Pathogen Informatics"/>
        </authorList>
    </citation>
    <scope>NUCLEOTIDE SEQUENCE [LARGE SCALE GENOMIC DNA]</scope>
    <source>
        <strain evidence="19">clo34</strain>
        <strain evidence="17">Clo34</strain>
        <strain evidence="16 18">VRECD0157</strain>
    </source>
</reference>
<dbReference type="EMBL" id="LK933282">
    <property type="protein sequence ID" value="CDT59562.1"/>
    <property type="molecule type" value="Genomic_DNA"/>
</dbReference>
<keyword evidence="3" id="KW-0813">Transport</keyword>
<dbReference type="EMBL" id="FUPS01000008">
    <property type="protein sequence ID" value="SJS60522.1"/>
    <property type="molecule type" value="Genomic_DNA"/>
</dbReference>
<dbReference type="EMBL" id="DAEQIJ010000008">
    <property type="protein sequence ID" value="HBH2620138.1"/>
    <property type="molecule type" value="Genomic_DNA"/>
</dbReference>
<evidence type="ECO:0000256" key="5">
    <source>
        <dbReference type="ARBA" id="ARBA00022692"/>
    </source>
</evidence>
<evidence type="ECO:0000313" key="12">
    <source>
        <dbReference type="EMBL" id="CDT59562.1"/>
    </source>
</evidence>
<dbReference type="PANTHER" id="PTHR43470">
    <property type="entry name" value="PHOSPHATE TRANSPORT SYSTEM PERMEASE PROTEIN PSTA-RELATED"/>
    <property type="match status" value="1"/>
</dbReference>
<gene>
    <name evidence="11" type="primary">pstA</name>
    <name evidence="12" type="ORF">BN1095_590020</name>
    <name evidence="11" type="ORF">BN1096_740092</name>
    <name evidence="10" type="ORF">BN1097_500005</name>
    <name evidence="13" type="ORF">KRM00_001462</name>
    <name evidence="14" type="ORF">KRQ00_001900</name>
    <name evidence="15" type="ORF">KRQ00_004406</name>
    <name evidence="17" type="ORF">SAMEA1402399_03377</name>
    <name evidence="16" type="ORF">SAMEA3375112_02487</name>
</gene>
<feature type="transmembrane region" description="Helical" evidence="8">
    <location>
        <begin position="105"/>
        <end position="123"/>
    </location>
</feature>
<feature type="transmembrane region" description="Helical" evidence="8">
    <location>
        <begin position="129"/>
        <end position="147"/>
    </location>
</feature>
<dbReference type="OrthoDB" id="9785113at2"/>
<dbReference type="AlphaFoldDB" id="A0A031WEI7"/>
<keyword evidence="6 8" id="KW-1133">Transmembrane helix</keyword>
<evidence type="ECO:0000313" key="17">
    <source>
        <dbReference type="EMBL" id="VFD35028.1"/>
    </source>
</evidence>
<dbReference type="PATRIC" id="fig|1496.1371.peg.350"/>
<evidence type="ECO:0000313" key="10">
    <source>
        <dbReference type="EMBL" id="CDS85362.1"/>
    </source>
</evidence>
<dbReference type="PANTHER" id="PTHR43470:SF3">
    <property type="entry name" value="PHOSPHATE TRANSPORT SYSTEM PERMEASE PROTEIN PSTA-RELATED"/>
    <property type="match status" value="1"/>
</dbReference>